<dbReference type="OrthoDB" id="7478761at2"/>
<reference evidence="2 3" key="1">
    <citation type="submission" date="2018-11" db="EMBL/GenBank/DDBJ databases">
        <title>Erythrobacter spongiae sp. nov., isolated from a marine sponge.</title>
        <authorList>
            <person name="Zhuang L."/>
            <person name="Luo L."/>
        </authorList>
    </citation>
    <scope>NUCLEOTIDE SEQUENCE [LARGE SCALE GENOMIC DNA]</scope>
    <source>
        <strain evidence="2 3">HN-E23</strain>
    </source>
</reference>
<gene>
    <name evidence="2" type="ORF">EG799_08515</name>
</gene>
<protein>
    <submittedName>
        <fullName evidence="2">Uncharacterized protein</fullName>
    </submittedName>
</protein>
<dbReference type="PROSITE" id="PS51257">
    <property type="entry name" value="PROKAR_LIPOPROTEIN"/>
    <property type="match status" value="1"/>
</dbReference>
<dbReference type="EMBL" id="RPFZ01000001">
    <property type="protein sequence ID" value="RPF71658.1"/>
    <property type="molecule type" value="Genomic_DNA"/>
</dbReference>
<dbReference type="AlphaFoldDB" id="A0A3N5DAF9"/>
<dbReference type="Proteomes" id="UP000275232">
    <property type="component" value="Unassembled WGS sequence"/>
</dbReference>
<name>A0A3N5DAF9_9SPHN</name>
<proteinExistence type="predicted"/>
<sequence length="89" mass="9298">MRLHHIATIGLAAVTLGACSTYDDDYEETYVAEAPPVGPGALVGTVAADRDGNGVVDGYYDANGNYFAFQAPPCPPPPQPTVQPYGERG</sequence>
<evidence type="ECO:0000313" key="3">
    <source>
        <dbReference type="Proteomes" id="UP000275232"/>
    </source>
</evidence>
<accession>A0A3N5DAF9</accession>
<feature type="compositionally biased region" description="Pro residues" evidence="1">
    <location>
        <begin position="72"/>
        <end position="81"/>
    </location>
</feature>
<evidence type="ECO:0000256" key="1">
    <source>
        <dbReference type="SAM" id="MobiDB-lite"/>
    </source>
</evidence>
<evidence type="ECO:0000313" key="2">
    <source>
        <dbReference type="EMBL" id="RPF71658.1"/>
    </source>
</evidence>
<comment type="caution">
    <text evidence="2">The sequence shown here is derived from an EMBL/GenBank/DDBJ whole genome shotgun (WGS) entry which is preliminary data.</text>
</comment>
<keyword evidence="3" id="KW-1185">Reference proteome</keyword>
<feature type="region of interest" description="Disordered" evidence="1">
    <location>
        <begin position="70"/>
        <end position="89"/>
    </location>
</feature>
<dbReference type="RefSeq" id="WP_123880327.1">
    <property type="nucleotide sequence ID" value="NZ_RPFZ01000001.1"/>
</dbReference>
<organism evidence="2 3">
    <name type="scientific">Aurantiacibacter spongiae</name>
    <dbReference type="NCBI Taxonomy" id="2488860"/>
    <lineage>
        <taxon>Bacteria</taxon>
        <taxon>Pseudomonadati</taxon>
        <taxon>Pseudomonadota</taxon>
        <taxon>Alphaproteobacteria</taxon>
        <taxon>Sphingomonadales</taxon>
        <taxon>Erythrobacteraceae</taxon>
        <taxon>Aurantiacibacter</taxon>
    </lineage>
</organism>